<comment type="caution">
    <text evidence="1">The sequence shown here is derived from an EMBL/GenBank/DDBJ whole genome shotgun (WGS) entry which is preliminary data.</text>
</comment>
<dbReference type="RefSeq" id="WP_238789291.1">
    <property type="nucleotide sequence ID" value="NZ_JARVQW010000006.1"/>
</dbReference>
<evidence type="ECO:0000313" key="1">
    <source>
        <dbReference type="EMBL" id="MDH2306314.1"/>
    </source>
</evidence>
<sequence length="289" mass="33922">MDKQQFKEKDIMKNISYYKDENLSYIFNYKFASINDDSKDTGFIIRTIELYRLSQMKDKIKQFCELTNFDFDNLIPSVEEIKLLIKQGEGVVSNYSKLSEKETAELNSLTEYMSNLENGKLKKPAHQPSAKTWAEDAYRAIERQQSHVKNENDKLNKINGLYGLLKPVIEWMISEKVKGIKSDLLNALPNQQCHLNSLISDMSWGHEQSCKFILDEMSTFEQCIDNVISNCTLPKDPYTLRNTPTYRIEYYKHYYSNKEPHLKEILTAKEFAESMVNAERRLQQKLKYL</sequence>
<proteinExistence type="predicted"/>
<protein>
    <submittedName>
        <fullName evidence="1">Uncharacterized protein</fullName>
    </submittedName>
</protein>
<accession>A0AB35LB49</accession>
<organism evidence="1 2">
    <name type="scientific">Providencia rettgeri</name>
    <dbReference type="NCBI Taxonomy" id="587"/>
    <lineage>
        <taxon>Bacteria</taxon>
        <taxon>Pseudomonadati</taxon>
        <taxon>Pseudomonadota</taxon>
        <taxon>Gammaproteobacteria</taxon>
        <taxon>Enterobacterales</taxon>
        <taxon>Morganellaceae</taxon>
        <taxon>Providencia</taxon>
    </lineage>
</organism>
<reference evidence="1" key="2">
    <citation type="submission" date="2023-10" db="EMBL/GenBank/DDBJ databases">
        <title>Analysis of Resistance Genes of Carbapenem-resistant Providencia rettgeri.</title>
        <authorList>
            <person name="Liu M."/>
        </authorList>
    </citation>
    <scope>NUCLEOTIDE SEQUENCE</scope>
    <source>
        <strain evidence="1">QITACRE101</strain>
    </source>
</reference>
<dbReference type="EMBL" id="JARVQW010000006">
    <property type="protein sequence ID" value="MDH2306314.1"/>
    <property type="molecule type" value="Genomic_DNA"/>
</dbReference>
<dbReference type="Proteomes" id="UP001162044">
    <property type="component" value="Unassembled WGS sequence"/>
</dbReference>
<reference evidence="1" key="1">
    <citation type="submission" date="2023-04" db="EMBL/GenBank/DDBJ databases">
        <authorList>
            <person name="Li W."/>
        </authorList>
    </citation>
    <scope>NUCLEOTIDE SEQUENCE</scope>
    <source>
        <strain evidence="1">QITACRE101</strain>
    </source>
</reference>
<dbReference type="AlphaFoldDB" id="A0AB35LB49"/>
<evidence type="ECO:0000313" key="2">
    <source>
        <dbReference type="Proteomes" id="UP001162044"/>
    </source>
</evidence>
<gene>
    <name evidence="1" type="ORF">QDQ51_12915</name>
</gene>
<name>A0AB35LB49_PRORE</name>